<dbReference type="Pfam" id="PF14239">
    <property type="entry name" value="RRXRR"/>
    <property type="match status" value="1"/>
</dbReference>
<dbReference type="SMART" id="SM00507">
    <property type="entry name" value="HNHc"/>
    <property type="match status" value="1"/>
</dbReference>
<evidence type="ECO:0000259" key="2">
    <source>
        <dbReference type="SMART" id="SM00507"/>
    </source>
</evidence>
<dbReference type="InterPro" id="IPR025938">
    <property type="entry name" value="RRXRR_dom"/>
</dbReference>
<feature type="domain" description="HNH nuclease" evidence="2">
    <location>
        <begin position="238"/>
        <end position="288"/>
    </location>
</feature>
<dbReference type="EMBL" id="WWVQ01000061">
    <property type="protein sequence ID" value="MZL34948.1"/>
    <property type="molecule type" value="Genomic_DNA"/>
</dbReference>
<dbReference type="CDD" id="cd00085">
    <property type="entry name" value="HNHc"/>
    <property type="match status" value="1"/>
</dbReference>
<dbReference type="Proteomes" id="UP000477285">
    <property type="component" value="Unassembled WGS sequence"/>
</dbReference>
<evidence type="ECO:0000313" key="3">
    <source>
        <dbReference type="EMBL" id="MZL34948.1"/>
    </source>
</evidence>
<dbReference type="InterPro" id="IPR003615">
    <property type="entry name" value="HNH_nuc"/>
</dbReference>
<evidence type="ECO:0000313" key="4">
    <source>
        <dbReference type="Proteomes" id="UP000477285"/>
    </source>
</evidence>
<name>A0A6L8T7Z2_9FIRM</name>
<sequence>MKQKKQKVMVYILNKKGKPLMPTTRCGHVRKLLDSKKAVVVSSNPFTIRLKYDTPNGVQDVFAGIDSGRENIGSGASNEDGDCLYLGELKTSNKSIKMKITERAGFRKERRRHDRQNKQRKARKDHTEIQNGNADICRTTISCKSVQISYPAAEKSVTHKIIRGKEGKFANRHRDEGWITPSARQLVQMHMNDLKSMCKILPISHVTLERVAFDFQKLENENIKAWEYGKGKLYGYDSPEEYIHDVQGGKCLICGKPHIDYLHHIIPRSKGGSNKVSNLAGLCYDCHYGPMGVHNCQNTQDRLPELKNEANKQYKVSLLNSVMPVLIEEMDKFCKANSIIFSICEGHDTAKVRDIYDLQKDHCVDGFAISLVGRNVKSVDVMPDRIHQKQRYKKKSKNIIKKRNCREYYDGKKLVAVNRHKGTDQKADSLEEYMNTYAETHTADECKKHFESLTVKPARRTYTFHKEGRICPFHIGDKVRYEKKNKIKGNTKVETFICEGIRFPKDENKAKVEHNKTKSKKMKFCRVLEPGCTPYIDYRKLVLI</sequence>
<protein>
    <recommendedName>
        <fullName evidence="2">HNH nuclease domain-containing protein</fullName>
    </recommendedName>
</protein>
<dbReference type="RefSeq" id="WP_161234213.1">
    <property type="nucleotide sequence ID" value="NZ_WWVI01000063.1"/>
</dbReference>
<evidence type="ECO:0000256" key="1">
    <source>
        <dbReference type="SAM" id="MobiDB-lite"/>
    </source>
</evidence>
<feature type="compositionally biased region" description="Basic residues" evidence="1">
    <location>
        <begin position="108"/>
        <end position="124"/>
    </location>
</feature>
<dbReference type="AlphaFoldDB" id="A0A6L8T7Z2"/>
<dbReference type="InterPro" id="IPR002711">
    <property type="entry name" value="HNH"/>
</dbReference>
<organism evidence="3 4">
    <name type="scientific">Blautia wexlerae</name>
    <dbReference type="NCBI Taxonomy" id="418240"/>
    <lineage>
        <taxon>Bacteria</taxon>
        <taxon>Bacillati</taxon>
        <taxon>Bacillota</taxon>
        <taxon>Clostridia</taxon>
        <taxon>Lachnospirales</taxon>
        <taxon>Lachnospiraceae</taxon>
        <taxon>Blautia</taxon>
    </lineage>
</organism>
<proteinExistence type="predicted"/>
<reference evidence="3 4" key="1">
    <citation type="journal article" date="2019" name="Nat. Med.">
        <title>A library of human gut bacterial isolates paired with longitudinal multiomics data enables mechanistic microbiome research.</title>
        <authorList>
            <person name="Poyet M."/>
            <person name="Groussin M."/>
            <person name="Gibbons S.M."/>
            <person name="Avila-Pacheco J."/>
            <person name="Jiang X."/>
            <person name="Kearney S.M."/>
            <person name="Perrotta A.R."/>
            <person name="Berdy B."/>
            <person name="Zhao S."/>
            <person name="Lieberman T.D."/>
            <person name="Swanson P.K."/>
            <person name="Smith M."/>
            <person name="Roesemann S."/>
            <person name="Alexander J.E."/>
            <person name="Rich S.A."/>
            <person name="Livny J."/>
            <person name="Vlamakis H."/>
            <person name="Clish C."/>
            <person name="Bullock K."/>
            <person name="Deik A."/>
            <person name="Scott J."/>
            <person name="Pierce K.A."/>
            <person name="Xavier R.J."/>
            <person name="Alm E.J."/>
        </authorList>
    </citation>
    <scope>NUCLEOTIDE SEQUENCE [LARGE SCALE GENOMIC DNA]</scope>
    <source>
        <strain evidence="3 4">BIOML-A1</strain>
    </source>
</reference>
<gene>
    <name evidence="3" type="ORF">GT728_17595</name>
</gene>
<dbReference type="GO" id="GO:0004519">
    <property type="term" value="F:endonuclease activity"/>
    <property type="evidence" value="ECO:0007669"/>
    <property type="project" value="InterPro"/>
</dbReference>
<dbReference type="Gene3D" id="1.10.30.50">
    <property type="match status" value="1"/>
</dbReference>
<dbReference type="GO" id="GO:0003676">
    <property type="term" value="F:nucleic acid binding"/>
    <property type="evidence" value="ECO:0007669"/>
    <property type="project" value="InterPro"/>
</dbReference>
<accession>A0A6L8T7Z2</accession>
<comment type="caution">
    <text evidence="3">The sequence shown here is derived from an EMBL/GenBank/DDBJ whole genome shotgun (WGS) entry which is preliminary data.</text>
</comment>
<feature type="region of interest" description="Disordered" evidence="1">
    <location>
        <begin position="106"/>
        <end position="130"/>
    </location>
</feature>
<dbReference type="GO" id="GO:0008270">
    <property type="term" value="F:zinc ion binding"/>
    <property type="evidence" value="ECO:0007669"/>
    <property type="project" value="InterPro"/>
</dbReference>
<dbReference type="Pfam" id="PF01844">
    <property type="entry name" value="HNH"/>
    <property type="match status" value="1"/>
</dbReference>